<evidence type="ECO:0008006" key="3">
    <source>
        <dbReference type="Google" id="ProtNLM"/>
    </source>
</evidence>
<protein>
    <recommendedName>
        <fullName evidence="3">Group-specific protein</fullName>
    </recommendedName>
</protein>
<dbReference type="HOGENOM" id="CLU_131345_0_0_9"/>
<evidence type="ECO:0000313" key="1">
    <source>
        <dbReference type="EMBL" id="AAS41805.1"/>
    </source>
</evidence>
<accession>Q736K7</accession>
<evidence type="ECO:0000313" key="2">
    <source>
        <dbReference type="Proteomes" id="UP000002527"/>
    </source>
</evidence>
<gene>
    <name evidence="1" type="ordered locus">BCE_2894</name>
</gene>
<reference evidence="1 2" key="1">
    <citation type="journal article" date="2004" name="Nucleic Acids Res.">
        <title>The genome sequence of Bacillus cereus ATCC 10987 reveals metabolic adaptations and a large plasmid related to Bacillus anthracis pXO1.</title>
        <authorList>
            <person name="Rasko D.A."/>
            <person name="Ravel J."/>
            <person name="Okstad O.A."/>
            <person name="Helgason E."/>
            <person name="Cer R.Z."/>
            <person name="Jiang L."/>
            <person name="Shores K.A."/>
            <person name="Fouts D.E."/>
            <person name="Tourasse N.J."/>
            <person name="Angiuoli S.V."/>
            <person name="Kolonay J."/>
            <person name="Nelson W.C."/>
            <person name="Kolsto A.-B."/>
            <person name="Fraser C.M."/>
            <person name="Read T.D."/>
        </authorList>
    </citation>
    <scope>NUCLEOTIDE SEQUENCE [LARGE SCALE GENOMIC DNA]</scope>
    <source>
        <strain evidence="2">ATCC 10987 / NRS 248</strain>
    </source>
</reference>
<organism evidence="1 2">
    <name type="scientific">Bacillus cereus (strain ATCC 10987 / NRS 248)</name>
    <dbReference type="NCBI Taxonomy" id="222523"/>
    <lineage>
        <taxon>Bacteria</taxon>
        <taxon>Bacillati</taxon>
        <taxon>Bacillota</taxon>
        <taxon>Bacilli</taxon>
        <taxon>Bacillales</taxon>
        <taxon>Bacillaceae</taxon>
        <taxon>Bacillus</taxon>
        <taxon>Bacillus cereus group</taxon>
    </lineage>
</organism>
<sequence length="180" mass="20810">MNDPPLLLNKNQMYYTTSLLHKCDRKIFELFKGIVKTRCYIMIKKIGVITLLCFLLSTNVFANSNQQIEVFDCKKEMVVQKQSLDSAIQKEAVQYAKSITGPFKNLNVVPKDGHMIKIPLSKPVSITNQWLQTTIDEVLILLPLNEKPYIMLYDDENNPHFYYVKGDPKGLLKEMNVEHN</sequence>
<proteinExistence type="predicted"/>
<dbReference type="EMBL" id="AE017194">
    <property type="protein sequence ID" value="AAS41805.1"/>
    <property type="molecule type" value="Genomic_DNA"/>
</dbReference>
<dbReference type="Proteomes" id="UP000002527">
    <property type="component" value="Chromosome"/>
</dbReference>
<dbReference type="AlphaFoldDB" id="Q736K7"/>
<name>Q736K7_BACC1</name>
<dbReference type="KEGG" id="bca:BCE_2894"/>